<dbReference type="OrthoDB" id="9811036at2"/>
<dbReference type="RefSeq" id="WP_007067751.1">
    <property type="nucleotide sequence ID" value="NZ_BBWO01000012.1"/>
</dbReference>
<reference evidence="2" key="1">
    <citation type="journal article" date="2015" name="Proc. Natl. Acad. Sci. U.S.A.">
        <title>Bacterial clade with the ribosomal RNA operon on a small plasmid rather than the chromosome.</title>
        <authorList>
            <person name="Anda M."/>
            <person name="Ohtsubo Y."/>
            <person name="Okubo T."/>
            <person name="Sugawara M."/>
            <person name="Nagata Y."/>
            <person name="Tsuda M."/>
            <person name="Minamisawa K."/>
            <person name="Mitsui H."/>
        </authorList>
    </citation>
    <scope>NUCLEOTIDE SEQUENCE</scope>
    <source>
        <strain evidence="2">DSM 15513</strain>
    </source>
</reference>
<evidence type="ECO:0000313" key="2">
    <source>
        <dbReference type="EMBL" id="BAT30781.1"/>
    </source>
</evidence>
<protein>
    <recommendedName>
        <fullName evidence="1">Thiol:disulfide interchange protein DsbD N-terminal domain-containing protein</fullName>
    </recommendedName>
</protein>
<feature type="domain" description="Thiol:disulfide interchange protein DsbD N-terminal" evidence="1">
    <location>
        <begin position="58"/>
        <end position="162"/>
    </location>
</feature>
<accession>A0A0P0Z7N3</accession>
<sequence length="266" mass="28135">MKRSVATFTRIAAIATSITVVGTHSSAVSAERSSSPVARTEFATLTLLAETPTAHGLVRGALKIELEPGWKTYWLDPGPSGIPPQIDFSRTEGVGESAILAPLPERFGEDLARANGYKSDLSLPFLLTPGENETISGAIFANVFLGVCESICVPVQAELSATFDRAGDVQAAFSNLPTQVKPTDLTASIDGDALILGLRAGSDVADAFVLGPDGWYFGEAELSEYGEGTTTFRIPIDERPKDAETPVLTAVFDDGEKGLTAVFRPE</sequence>
<name>A0A0P0Z7N3_9HYPH</name>
<dbReference type="AlphaFoldDB" id="A0A0P0Z7N3"/>
<dbReference type="InterPro" id="IPR028250">
    <property type="entry name" value="DsbDN"/>
</dbReference>
<organism evidence="2">
    <name type="scientific">Fulvimarina pelagi</name>
    <dbReference type="NCBI Taxonomy" id="217511"/>
    <lineage>
        <taxon>Bacteria</taxon>
        <taxon>Pseudomonadati</taxon>
        <taxon>Pseudomonadota</taxon>
        <taxon>Alphaproteobacteria</taxon>
        <taxon>Hyphomicrobiales</taxon>
        <taxon>Aurantimonadaceae</taxon>
        <taxon>Fulvimarina</taxon>
    </lineage>
</organism>
<evidence type="ECO:0000259" key="1">
    <source>
        <dbReference type="Pfam" id="PF11412"/>
    </source>
</evidence>
<dbReference type="Pfam" id="PF11412">
    <property type="entry name" value="DsbD_N"/>
    <property type="match status" value="1"/>
</dbReference>
<proteinExistence type="predicted"/>
<dbReference type="EMBL" id="LC066395">
    <property type="protein sequence ID" value="BAT30781.1"/>
    <property type="molecule type" value="Genomic_DNA"/>
</dbReference>